<keyword evidence="2" id="KW-1185">Reference proteome</keyword>
<proteinExistence type="predicted"/>
<sequence length="482" mass="55353">MNPSKHVKSLIDAVKKIEKAIDKQNMCINETDCYVKYCKNIQSQITKLINSGNNTKLVALLNSRLKFMNIRFIHKLQERRRRQQLQNEQPSNEILIIENSKISELASDNNCVVNDAEDDQAGMNNEISELDNDNSNCAVIGHGIENDGQADDQIDNIGSIQQQQHEPLEWRDSMSAFATSIKEGIIDNTTYKDVRLFLKECLKILKPVIQGLLKKNNLKVYCVLKNEFELKKEQDKLIKEPKWFNTKAYPIFETTDLDDWFNVHIIEQIENDIDMFIENGSGWRILRIIELSIFISKYLPFKGGGGTYIEIPQQILNTKACINVRNEDNLCFVWSILSAKLDIKKNAQRVNQYKRHLNTLNLNGLTFPLEPKQALANILALNKLSNNGYPEVVKAINLEENVNHKITNVKIVDTKYGQKIVIDLSYNDKDDLCFYLSSKMANALLKDVELLDHMNKYANEGKLFCKHLGKGIINFVTNENIQ</sequence>
<organism evidence="1 2">
    <name type="scientific">Trichogramma kaykai</name>
    <dbReference type="NCBI Taxonomy" id="54128"/>
    <lineage>
        <taxon>Eukaryota</taxon>
        <taxon>Metazoa</taxon>
        <taxon>Ecdysozoa</taxon>
        <taxon>Arthropoda</taxon>
        <taxon>Hexapoda</taxon>
        <taxon>Insecta</taxon>
        <taxon>Pterygota</taxon>
        <taxon>Neoptera</taxon>
        <taxon>Endopterygota</taxon>
        <taxon>Hymenoptera</taxon>
        <taxon>Apocrita</taxon>
        <taxon>Proctotrupomorpha</taxon>
        <taxon>Chalcidoidea</taxon>
        <taxon>Trichogrammatidae</taxon>
        <taxon>Trichogramma</taxon>
    </lineage>
</organism>
<reference evidence="1 2" key="1">
    <citation type="journal article" date="2024" name="bioRxiv">
        <title>A reference genome for Trichogramma kaykai: A tiny desert-dwelling parasitoid wasp with competing sex-ratio distorters.</title>
        <authorList>
            <person name="Culotta J."/>
            <person name="Lindsey A.R."/>
        </authorList>
    </citation>
    <scope>NUCLEOTIDE SEQUENCE [LARGE SCALE GENOMIC DNA]</scope>
    <source>
        <strain evidence="1 2">KSX58</strain>
    </source>
</reference>
<protein>
    <submittedName>
        <fullName evidence="1">Uncharacterized protein</fullName>
    </submittedName>
</protein>
<dbReference type="PANTHER" id="PTHR31511">
    <property type="entry name" value="PROTEIN CBG23764"/>
    <property type="match status" value="1"/>
</dbReference>
<evidence type="ECO:0000313" key="1">
    <source>
        <dbReference type="EMBL" id="KAL3400861.1"/>
    </source>
</evidence>
<dbReference type="PANTHER" id="PTHR31511:SF12">
    <property type="entry name" value="RHO TERMINATION FACTOR N-TERMINAL DOMAIN-CONTAINING PROTEIN"/>
    <property type="match status" value="1"/>
</dbReference>
<name>A0ABD2X6C7_9HYME</name>
<dbReference type="EMBL" id="JBJJXI010000050">
    <property type="protein sequence ID" value="KAL3400861.1"/>
    <property type="molecule type" value="Genomic_DNA"/>
</dbReference>
<comment type="caution">
    <text evidence="1">The sequence shown here is derived from an EMBL/GenBank/DDBJ whole genome shotgun (WGS) entry which is preliminary data.</text>
</comment>
<dbReference type="Proteomes" id="UP001627154">
    <property type="component" value="Unassembled WGS sequence"/>
</dbReference>
<gene>
    <name evidence="1" type="ORF">TKK_005995</name>
</gene>
<dbReference type="AlphaFoldDB" id="A0ABD2X6C7"/>
<evidence type="ECO:0000313" key="2">
    <source>
        <dbReference type="Proteomes" id="UP001627154"/>
    </source>
</evidence>
<accession>A0ABD2X6C7</accession>